<evidence type="ECO:0000256" key="1">
    <source>
        <dbReference type="ARBA" id="ARBA00023125"/>
    </source>
</evidence>
<sequence>MNSSHSAERPLANMVAAVSQEQESPSSFVTSAPSPPSFLEPALCDPFRRDAQNVPLRARASEPSAYASSHHPPTHPPFISAGGFVDHPRSPNPPRSYSLPTRRRSLSRGPAMLPDFGLRMITPADAVDNRDELRPSVTSSTTLTESQNHHMRSSPPIQPGEQNFPGKLPSFSEFLHTTRTTTPPRTPQRRNDSVESSPHVQPQFDDVAWSESKRRRVDTLGDIYEPPVVQVRRTSSAIDPALAGYSPHILQQHPVQPVGSGMHHRQSHSYVPPQQQSMPSNPHMRHQSPSAPQGHISYAQPIGQSPFQQSMVQQGSMYEPRHSYYHESPAAVYGGYDRPNDSYFTRAGYQGYDTSYSDIRFQQHVGLDHNAFNRKRRGNLPKEATNLLKDWFAANRTSPYPTEDQKMELCNRTGLSLNQVSNWFINARRRAPQKEQREREANGPET</sequence>
<dbReference type="InterPro" id="IPR001356">
    <property type="entry name" value="HD"/>
</dbReference>
<feature type="region of interest" description="Disordered" evidence="5">
    <location>
        <begin position="252"/>
        <end position="299"/>
    </location>
</feature>
<keyword evidence="2 4" id="KW-0371">Homeobox</keyword>
<dbReference type="Pfam" id="PF05920">
    <property type="entry name" value="Homeobox_KN"/>
    <property type="match status" value="1"/>
</dbReference>
<name>A0A4Q4NIT4_ALTAL</name>
<dbReference type="PROSITE" id="PS50071">
    <property type="entry name" value="HOMEOBOX_2"/>
    <property type="match status" value="1"/>
</dbReference>
<protein>
    <recommendedName>
        <fullName evidence="6">Homeobox domain-containing protein</fullName>
    </recommendedName>
</protein>
<evidence type="ECO:0000256" key="4">
    <source>
        <dbReference type="PROSITE-ProRule" id="PRU00108"/>
    </source>
</evidence>
<accession>A0A4Q4NIT4</accession>
<dbReference type="Gene3D" id="1.10.10.60">
    <property type="entry name" value="Homeodomain-like"/>
    <property type="match status" value="1"/>
</dbReference>
<dbReference type="CDD" id="cd00086">
    <property type="entry name" value="homeodomain"/>
    <property type="match status" value="1"/>
</dbReference>
<evidence type="ECO:0000259" key="6">
    <source>
        <dbReference type="PROSITE" id="PS50071"/>
    </source>
</evidence>
<feature type="region of interest" description="Disordered" evidence="5">
    <location>
        <begin position="1"/>
        <end position="35"/>
    </location>
</feature>
<feature type="DNA-binding region" description="Homeobox" evidence="4">
    <location>
        <begin position="373"/>
        <end position="435"/>
    </location>
</feature>
<dbReference type="GO" id="GO:0006355">
    <property type="term" value="P:regulation of DNA-templated transcription"/>
    <property type="evidence" value="ECO:0007669"/>
    <property type="project" value="InterPro"/>
</dbReference>
<dbReference type="InterPro" id="IPR050224">
    <property type="entry name" value="TALE_homeobox"/>
</dbReference>
<feature type="compositionally biased region" description="Polar residues" evidence="5">
    <location>
        <begin position="268"/>
        <end position="280"/>
    </location>
</feature>
<feature type="region of interest" description="Disordered" evidence="5">
    <location>
        <begin position="49"/>
        <end position="212"/>
    </location>
</feature>
<dbReference type="InterPro" id="IPR008422">
    <property type="entry name" value="KN_HD"/>
</dbReference>
<evidence type="ECO:0000256" key="2">
    <source>
        <dbReference type="ARBA" id="ARBA00023155"/>
    </source>
</evidence>
<dbReference type="EMBL" id="PDXD01000009">
    <property type="protein sequence ID" value="RYN77564.1"/>
    <property type="molecule type" value="Genomic_DNA"/>
</dbReference>
<dbReference type="SUPFAM" id="SSF46689">
    <property type="entry name" value="Homeodomain-like"/>
    <property type="match status" value="1"/>
</dbReference>
<evidence type="ECO:0000256" key="3">
    <source>
        <dbReference type="ARBA" id="ARBA00023242"/>
    </source>
</evidence>
<reference evidence="8" key="1">
    <citation type="journal article" date="2019" name="bioRxiv">
        <title>Genomics, evolutionary history and diagnostics of the Alternaria alternata species group including apple and Asian pear pathotypes.</title>
        <authorList>
            <person name="Armitage A.D."/>
            <person name="Cockerton H.M."/>
            <person name="Sreenivasaprasad S."/>
            <person name="Woodhall J.W."/>
            <person name="Lane C.R."/>
            <person name="Harrison R.J."/>
            <person name="Clarkson J.P."/>
        </authorList>
    </citation>
    <scope>NUCLEOTIDE SEQUENCE [LARGE SCALE GENOMIC DNA]</scope>
    <source>
        <strain evidence="8">FERA 1177</strain>
    </source>
</reference>
<dbReference type="PANTHER" id="PTHR11850">
    <property type="entry name" value="HOMEOBOX PROTEIN TRANSCRIPTION FACTORS"/>
    <property type="match status" value="1"/>
</dbReference>
<feature type="compositionally biased region" description="Polar residues" evidence="5">
    <location>
        <begin position="136"/>
        <end position="146"/>
    </location>
</feature>
<dbReference type="GO" id="GO:0005634">
    <property type="term" value="C:nucleus"/>
    <property type="evidence" value="ECO:0007669"/>
    <property type="project" value="UniProtKB-SubCell"/>
</dbReference>
<feature type="domain" description="Homeobox" evidence="6">
    <location>
        <begin position="371"/>
        <end position="434"/>
    </location>
</feature>
<dbReference type="SMART" id="SM00389">
    <property type="entry name" value="HOX"/>
    <property type="match status" value="1"/>
</dbReference>
<comment type="subcellular location">
    <subcellularLocation>
        <location evidence="4">Nucleus</location>
    </subcellularLocation>
</comment>
<proteinExistence type="predicted"/>
<dbReference type="GO" id="GO:0003677">
    <property type="term" value="F:DNA binding"/>
    <property type="evidence" value="ECO:0007669"/>
    <property type="project" value="UniProtKB-UniRule"/>
</dbReference>
<dbReference type="InterPro" id="IPR009057">
    <property type="entry name" value="Homeodomain-like_sf"/>
</dbReference>
<keyword evidence="1 4" id="KW-0238">DNA-binding</keyword>
<evidence type="ECO:0000313" key="7">
    <source>
        <dbReference type="EMBL" id="RYN77564.1"/>
    </source>
</evidence>
<comment type="caution">
    <text evidence="7">The sequence shown here is derived from an EMBL/GenBank/DDBJ whole genome shotgun (WGS) entry which is preliminary data.</text>
</comment>
<evidence type="ECO:0000313" key="8">
    <source>
        <dbReference type="Proteomes" id="UP000291422"/>
    </source>
</evidence>
<dbReference type="Proteomes" id="UP000291422">
    <property type="component" value="Unassembled WGS sequence"/>
</dbReference>
<gene>
    <name evidence="7" type="ORF">AA0117_g4909</name>
</gene>
<keyword evidence="3 4" id="KW-0539">Nucleus</keyword>
<feature type="compositionally biased region" description="Polar residues" evidence="5">
    <location>
        <begin position="19"/>
        <end position="32"/>
    </location>
</feature>
<dbReference type="AlphaFoldDB" id="A0A4Q4NIT4"/>
<dbReference type="VEuPathDB" id="FungiDB:CC77DRAFT_360530"/>
<organism evidence="7 8">
    <name type="scientific">Alternaria alternata</name>
    <name type="common">Alternaria rot fungus</name>
    <name type="synonym">Torula alternata</name>
    <dbReference type="NCBI Taxonomy" id="5599"/>
    <lineage>
        <taxon>Eukaryota</taxon>
        <taxon>Fungi</taxon>
        <taxon>Dikarya</taxon>
        <taxon>Ascomycota</taxon>
        <taxon>Pezizomycotina</taxon>
        <taxon>Dothideomycetes</taxon>
        <taxon>Pleosporomycetidae</taxon>
        <taxon>Pleosporales</taxon>
        <taxon>Pleosporineae</taxon>
        <taxon>Pleosporaceae</taxon>
        <taxon>Alternaria</taxon>
        <taxon>Alternaria sect. Alternaria</taxon>
        <taxon>Alternaria alternata complex</taxon>
    </lineage>
</organism>
<evidence type="ECO:0000256" key="5">
    <source>
        <dbReference type="SAM" id="MobiDB-lite"/>
    </source>
</evidence>